<evidence type="ECO:0008006" key="3">
    <source>
        <dbReference type="Google" id="ProtNLM"/>
    </source>
</evidence>
<dbReference type="Proteomes" id="UP000535406">
    <property type="component" value="Unassembled WGS sequence"/>
</dbReference>
<name>A0A7W7YY96_9HYPH</name>
<dbReference type="InterPro" id="IPR007460">
    <property type="entry name" value="BrnT_toxin"/>
</dbReference>
<dbReference type="AlphaFoldDB" id="A0A7W7YY96"/>
<keyword evidence="2" id="KW-1185">Reference proteome</keyword>
<accession>A0A7W7YY96</accession>
<proteinExistence type="predicted"/>
<comment type="caution">
    <text evidence="1">The sequence shown here is derived from an EMBL/GenBank/DDBJ whole genome shotgun (WGS) entry which is preliminary data.</text>
</comment>
<evidence type="ECO:0000313" key="2">
    <source>
        <dbReference type="Proteomes" id="UP000535406"/>
    </source>
</evidence>
<evidence type="ECO:0000313" key="1">
    <source>
        <dbReference type="EMBL" id="MBB5044533.1"/>
    </source>
</evidence>
<sequence length="89" mass="10250">MEILYDDVKRLGNIEKHGHDFAVLEMDFFEDALIVPAHSGRWKAIGFFRDGTLVVVFATLGHEAVSLISMRAASRNERRLYEHYRKTSP</sequence>
<dbReference type="Pfam" id="PF04365">
    <property type="entry name" value="BrnT_toxin"/>
    <property type="match status" value="1"/>
</dbReference>
<dbReference type="InterPro" id="IPR038573">
    <property type="entry name" value="BrnT_sf"/>
</dbReference>
<dbReference type="RefSeq" id="WP_184145887.1">
    <property type="nucleotide sequence ID" value="NZ_JACHIK010000018.1"/>
</dbReference>
<reference evidence="1 2" key="1">
    <citation type="submission" date="2020-08" db="EMBL/GenBank/DDBJ databases">
        <title>Genomic Encyclopedia of Type Strains, Phase IV (KMG-IV): sequencing the most valuable type-strain genomes for metagenomic binning, comparative biology and taxonomic classification.</title>
        <authorList>
            <person name="Goeker M."/>
        </authorList>
    </citation>
    <scope>NUCLEOTIDE SEQUENCE [LARGE SCALE GENOMIC DNA]</scope>
    <source>
        <strain evidence="1 2">DSM 21319</strain>
    </source>
</reference>
<gene>
    <name evidence="1" type="ORF">HNQ66_003960</name>
</gene>
<dbReference type="Gene3D" id="3.10.450.530">
    <property type="entry name" value="Ribonuclease toxin, BrnT, of type II toxin-antitoxin system"/>
    <property type="match status" value="1"/>
</dbReference>
<protein>
    <recommendedName>
        <fullName evidence="3">BrnT family toxin</fullName>
    </recommendedName>
</protein>
<dbReference type="EMBL" id="JACHIK010000018">
    <property type="protein sequence ID" value="MBB5044533.1"/>
    <property type="molecule type" value="Genomic_DNA"/>
</dbReference>
<organism evidence="1 2">
    <name type="scientific">Shinella fusca</name>
    <dbReference type="NCBI Taxonomy" id="544480"/>
    <lineage>
        <taxon>Bacteria</taxon>
        <taxon>Pseudomonadati</taxon>
        <taxon>Pseudomonadota</taxon>
        <taxon>Alphaproteobacteria</taxon>
        <taxon>Hyphomicrobiales</taxon>
        <taxon>Rhizobiaceae</taxon>
        <taxon>Shinella</taxon>
    </lineage>
</organism>